<dbReference type="Pfam" id="PF02588">
    <property type="entry name" value="YitT_membrane"/>
    <property type="match status" value="1"/>
</dbReference>
<evidence type="ECO:0000256" key="5">
    <source>
        <dbReference type="ARBA" id="ARBA00023136"/>
    </source>
</evidence>
<feature type="transmembrane region" description="Helical" evidence="6">
    <location>
        <begin position="59"/>
        <end position="80"/>
    </location>
</feature>
<keyword evidence="2" id="KW-1003">Cell membrane</keyword>
<dbReference type="RefSeq" id="WP_058356040.1">
    <property type="nucleotide sequence ID" value="NZ_CABKVG010000008.1"/>
</dbReference>
<dbReference type="InterPro" id="IPR003740">
    <property type="entry name" value="YitT"/>
</dbReference>
<dbReference type="EMBL" id="CP091511">
    <property type="protein sequence ID" value="UOO90060.1"/>
    <property type="molecule type" value="Genomic_DNA"/>
</dbReference>
<organism evidence="7 8">
    <name type="scientific">Vitreoscilla massiliensis</name>
    <dbReference type="NCBI Taxonomy" id="1689272"/>
    <lineage>
        <taxon>Bacteria</taxon>
        <taxon>Pseudomonadati</taxon>
        <taxon>Pseudomonadota</taxon>
        <taxon>Betaproteobacteria</taxon>
        <taxon>Neisseriales</taxon>
        <taxon>Neisseriaceae</taxon>
        <taxon>Vitreoscilla</taxon>
    </lineage>
</organism>
<keyword evidence="4 6" id="KW-1133">Transmembrane helix</keyword>
<evidence type="ECO:0000256" key="3">
    <source>
        <dbReference type="ARBA" id="ARBA00022692"/>
    </source>
</evidence>
<reference evidence="7 8" key="1">
    <citation type="journal article" date="2022" name="Res Sq">
        <title>Evolution of multicellular longitudinally dividing oral cavity symbionts (Neisseriaceae).</title>
        <authorList>
            <person name="Nyongesa S."/>
            <person name="Weber P."/>
            <person name="Bernet E."/>
            <person name="Pullido F."/>
            <person name="Nieckarz M."/>
            <person name="Delaby M."/>
            <person name="Nieves C."/>
            <person name="Viehboeck T."/>
            <person name="Krause N."/>
            <person name="Rivera-Millot A."/>
            <person name="Nakamura A."/>
            <person name="Vischer N."/>
            <person name="VanNieuwenhze M."/>
            <person name="Brun Y."/>
            <person name="Cava F."/>
            <person name="Bulgheresi S."/>
            <person name="Veyrier F."/>
        </authorList>
    </citation>
    <scope>NUCLEOTIDE SEQUENCE [LARGE SCALE GENOMIC DNA]</scope>
    <source>
        <strain evidence="7 8">SN4</strain>
    </source>
</reference>
<dbReference type="PANTHER" id="PTHR33545:SF5">
    <property type="entry name" value="UPF0750 MEMBRANE PROTEIN YITT"/>
    <property type="match status" value="1"/>
</dbReference>
<feature type="transmembrane region" description="Helical" evidence="6">
    <location>
        <begin position="87"/>
        <end position="107"/>
    </location>
</feature>
<comment type="subcellular location">
    <subcellularLocation>
        <location evidence="1">Cell membrane</location>
        <topology evidence="1">Multi-pass membrane protein</topology>
    </subcellularLocation>
</comment>
<evidence type="ECO:0000313" key="7">
    <source>
        <dbReference type="EMBL" id="UOO90060.1"/>
    </source>
</evidence>
<dbReference type="InterPro" id="IPR051461">
    <property type="entry name" value="UPF0750_membrane"/>
</dbReference>
<evidence type="ECO:0000313" key="8">
    <source>
        <dbReference type="Proteomes" id="UP000832011"/>
    </source>
</evidence>
<evidence type="ECO:0000256" key="1">
    <source>
        <dbReference type="ARBA" id="ARBA00004651"/>
    </source>
</evidence>
<accession>A0ABY4E5A9</accession>
<proteinExistence type="predicted"/>
<dbReference type="Proteomes" id="UP000832011">
    <property type="component" value="Chromosome"/>
</dbReference>
<sequence>MKNSEISLGKPSLLSHSAFDDVYGLSLGVMFIALGLNLLKLSGFITGGIAGMALLVSYWLPMSIGMLFMLVNIPFLIFSYFSMGKAFALKTVSVSLVLGLTTHFLPYVIHIDYLHPVFAALFGGTIIGLGILCLARHNASVGGTGALTLWMQKKYRINAGKSQMALDALVFVVALTCMDASIVALSAVSAVAMNAMLIIWHKPGRYNGGK</sequence>
<evidence type="ECO:0000256" key="2">
    <source>
        <dbReference type="ARBA" id="ARBA00022475"/>
    </source>
</evidence>
<protein>
    <submittedName>
        <fullName evidence="7">YitT family protein</fullName>
    </submittedName>
</protein>
<keyword evidence="5 6" id="KW-0472">Membrane</keyword>
<keyword evidence="3 6" id="KW-0812">Transmembrane</keyword>
<dbReference type="PANTHER" id="PTHR33545">
    <property type="entry name" value="UPF0750 MEMBRANE PROTEIN YITT-RELATED"/>
    <property type="match status" value="1"/>
</dbReference>
<feature type="transmembrane region" description="Helical" evidence="6">
    <location>
        <begin position="113"/>
        <end position="135"/>
    </location>
</feature>
<gene>
    <name evidence="7" type="ORF">LVJ82_03460</name>
</gene>
<name>A0ABY4E5A9_9NEIS</name>
<evidence type="ECO:0000256" key="6">
    <source>
        <dbReference type="SAM" id="Phobius"/>
    </source>
</evidence>
<keyword evidence="8" id="KW-1185">Reference proteome</keyword>
<feature type="transmembrane region" description="Helical" evidence="6">
    <location>
        <begin position="21"/>
        <end position="39"/>
    </location>
</feature>
<evidence type="ECO:0000256" key="4">
    <source>
        <dbReference type="ARBA" id="ARBA00022989"/>
    </source>
</evidence>